<keyword evidence="5" id="KW-0378">Hydrolase</keyword>
<keyword evidence="6 8" id="KW-1133">Transmembrane helix</keyword>
<feature type="transmembrane region" description="Helical" evidence="8">
    <location>
        <begin position="79"/>
        <end position="99"/>
    </location>
</feature>
<dbReference type="GO" id="GO:0006508">
    <property type="term" value="P:proteolysis"/>
    <property type="evidence" value="ECO:0007669"/>
    <property type="project" value="UniProtKB-KW"/>
</dbReference>
<dbReference type="EMBL" id="VUMI01000001">
    <property type="protein sequence ID" value="MSS86914.1"/>
    <property type="molecule type" value="Genomic_DNA"/>
</dbReference>
<evidence type="ECO:0000256" key="6">
    <source>
        <dbReference type="ARBA" id="ARBA00022989"/>
    </source>
</evidence>
<dbReference type="SMART" id="SM00793">
    <property type="entry name" value="AgrB"/>
    <property type="match status" value="1"/>
</dbReference>
<sequence length="194" mass="21826">MIDKISLAVAVFLASHDGTPDDRTAVYQVGIDVLISTVLTVAGVLGLAVLLHNIMGGIFYLVCFITVRSYTGGHHASTRLRCFILTCGIYVITALTAVIVVPEAFFCMVVVVFSLGNWVIWKYVPVENKNKRLPPDWKQRNRMKSWIIVIFWQITTFCISRISTALSIQLCMTQAEIILLILWCKPWEDLLCES</sequence>
<evidence type="ECO:0000313" key="10">
    <source>
        <dbReference type="Proteomes" id="UP000436047"/>
    </source>
</evidence>
<dbReference type="GeneID" id="86051594"/>
<dbReference type="RefSeq" id="WP_154462997.1">
    <property type="nucleotide sequence ID" value="NZ_VUMI01000001.1"/>
</dbReference>
<keyword evidence="10" id="KW-1185">Reference proteome</keyword>
<proteinExistence type="predicted"/>
<comment type="caution">
    <text evidence="9">The sequence shown here is derived from an EMBL/GenBank/DDBJ whole genome shotgun (WGS) entry which is preliminary data.</text>
</comment>
<keyword evidence="4 8" id="KW-0812">Transmembrane</keyword>
<feature type="transmembrane region" description="Helical" evidence="8">
    <location>
        <begin position="105"/>
        <end position="124"/>
    </location>
</feature>
<dbReference type="AlphaFoldDB" id="A0A6N7WB15"/>
<feature type="transmembrane region" description="Helical" evidence="8">
    <location>
        <begin position="145"/>
        <end position="163"/>
    </location>
</feature>
<evidence type="ECO:0000256" key="2">
    <source>
        <dbReference type="ARBA" id="ARBA00022654"/>
    </source>
</evidence>
<dbReference type="GO" id="GO:0009372">
    <property type="term" value="P:quorum sensing"/>
    <property type="evidence" value="ECO:0007669"/>
    <property type="project" value="UniProtKB-KW"/>
</dbReference>
<evidence type="ECO:0000256" key="5">
    <source>
        <dbReference type="ARBA" id="ARBA00022801"/>
    </source>
</evidence>
<organism evidence="9 10">
    <name type="scientific">Eisenbergiella porci</name>
    <dbReference type="NCBI Taxonomy" id="2652274"/>
    <lineage>
        <taxon>Bacteria</taxon>
        <taxon>Bacillati</taxon>
        <taxon>Bacillota</taxon>
        <taxon>Clostridia</taxon>
        <taxon>Lachnospirales</taxon>
        <taxon>Lachnospiraceae</taxon>
        <taxon>Eisenbergiella</taxon>
    </lineage>
</organism>
<keyword evidence="1" id="KW-1003">Cell membrane</keyword>
<dbReference type="Pfam" id="PF04647">
    <property type="entry name" value="AgrB"/>
    <property type="match status" value="1"/>
</dbReference>
<gene>
    <name evidence="9" type="ORF">FYJ45_00645</name>
</gene>
<evidence type="ECO:0008006" key="11">
    <source>
        <dbReference type="Google" id="ProtNLM"/>
    </source>
</evidence>
<accession>A0A6N7WB15</accession>
<keyword evidence="7 8" id="KW-0472">Membrane</keyword>
<evidence type="ECO:0000256" key="3">
    <source>
        <dbReference type="ARBA" id="ARBA00022670"/>
    </source>
</evidence>
<evidence type="ECO:0000256" key="1">
    <source>
        <dbReference type="ARBA" id="ARBA00022475"/>
    </source>
</evidence>
<dbReference type="InterPro" id="IPR006741">
    <property type="entry name" value="AgrB"/>
</dbReference>
<evidence type="ECO:0000313" key="9">
    <source>
        <dbReference type="EMBL" id="MSS86914.1"/>
    </source>
</evidence>
<dbReference type="GO" id="GO:0016020">
    <property type="term" value="C:membrane"/>
    <property type="evidence" value="ECO:0007669"/>
    <property type="project" value="InterPro"/>
</dbReference>
<protein>
    <recommendedName>
        <fullName evidence="11">Accessory regulator AgrB</fullName>
    </recommendedName>
</protein>
<name>A0A6N7WB15_9FIRM</name>
<reference evidence="9 10" key="1">
    <citation type="submission" date="2019-08" db="EMBL/GenBank/DDBJ databases">
        <title>In-depth cultivation of the pig gut microbiome towards novel bacterial diversity and tailored functional studies.</title>
        <authorList>
            <person name="Wylensek D."/>
            <person name="Hitch T.C.A."/>
            <person name="Clavel T."/>
        </authorList>
    </citation>
    <scope>NUCLEOTIDE SEQUENCE [LARGE SCALE GENOMIC DNA]</scope>
    <source>
        <strain evidence="9 10">WCA-389-WT-23B</strain>
    </source>
</reference>
<dbReference type="Proteomes" id="UP000436047">
    <property type="component" value="Unassembled WGS sequence"/>
</dbReference>
<evidence type="ECO:0000256" key="7">
    <source>
        <dbReference type="ARBA" id="ARBA00023136"/>
    </source>
</evidence>
<feature type="transmembrane region" description="Helical" evidence="8">
    <location>
        <begin position="34"/>
        <end position="67"/>
    </location>
</feature>
<keyword evidence="3" id="KW-0645">Protease</keyword>
<evidence type="ECO:0000256" key="8">
    <source>
        <dbReference type="SAM" id="Phobius"/>
    </source>
</evidence>
<evidence type="ECO:0000256" key="4">
    <source>
        <dbReference type="ARBA" id="ARBA00022692"/>
    </source>
</evidence>
<keyword evidence="2" id="KW-0673">Quorum sensing</keyword>
<dbReference type="GO" id="GO:0008233">
    <property type="term" value="F:peptidase activity"/>
    <property type="evidence" value="ECO:0007669"/>
    <property type="project" value="UniProtKB-KW"/>
</dbReference>